<dbReference type="PANTHER" id="PTHR48111:SF22">
    <property type="entry name" value="REGULATOR OF RPOS"/>
    <property type="match status" value="1"/>
</dbReference>
<dbReference type="FunFam" id="1.10.10.10:FF:000005">
    <property type="entry name" value="Two-component system response regulator"/>
    <property type="match status" value="1"/>
</dbReference>
<dbReference type="GO" id="GO:0006355">
    <property type="term" value="P:regulation of DNA-templated transcription"/>
    <property type="evidence" value="ECO:0007669"/>
    <property type="project" value="InterPro"/>
</dbReference>
<evidence type="ECO:0000256" key="9">
    <source>
        <dbReference type="PROSITE-ProRule" id="PRU01091"/>
    </source>
</evidence>
<dbReference type="Proteomes" id="UP000824230">
    <property type="component" value="Unassembled WGS sequence"/>
</dbReference>
<dbReference type="GO" id="GO:0000976">
    <property type="term" value="F:transcription cis-regulatory region binding"/>
    <property type="evidence" value="ECO:0007669"/>
    <property type="project" value="TreeGrafter"/>
</dbReference>
<evidence type="ECO:0000259" key="11">
    <source>
        <dbReference type="PROSITE" id="PS51755"/>
    </source>
</evidence>
<reference evidence="12" key="1">
    <citation type="journal article" date="2021" name="PeerJ">
        <title>Extensive microbial diversity within the chicken gut microbiome revealed by metagenomics and culture.</title>
        <authorList>
            <person name="Gilroy R."/>
            <person name="Ravi A."/>
            <person name="Getino M."/>
            <person name="Pursley I."/>
            <person name="Horton D.L."/>
            <person name="Alikhan N.F."/>
            <person name="Baker D."/>
            <person name="Gharbi K."/>
            <person name="Hall N."/>
            <person name="Watson M."/>
            <person name="Adriaenssens E.M."/>
            <person name="Foster-Nyarko E."/>
            <person name="Jarju S."/>
            <person name="Secka A."/>
            <person name="Antonio M."/>
            <person name="Oren A."/>
            <person name="Chaudhuri R.R."/>
            <person name="La Ragione R."/>
            <person name="Hildebrand F."/>
            <person name="Pallen M.J."/>
        </authorList>
    </citation>
    <scope>NUCLEOTIDE SEQUENCE</scope>
    <source>
        <strain evidence="12">ChiHjej12B11-1927</strain>
    </source>
</reference>
<evidence type="ECO:0000259" key="10">
    <source>
        <dbReference type="PROSITE" id="PS50110"/>
    </source>
</evidence>
<accession>A0A9D1VN70</accession>
<comment type="function">
    <text evidence="7">May play the central regulatory role in sporulation. It may be an element of the effector pathway responsible for the activation of sporulation genes in response to nutritional stress. Spo0A may act in concert with spo0H (a sigma factor) to control the expression of some genes that are critical to the sporulation process.</text>
</comment>
<evidence type="ECO:0000256" key="7">
    <source>
        <dbReference type="ARBA" id="ARBA00024867"/>
    </source>
</evidence>
<reference evidence="12" key="2">
    <citation type="submission" date="2021-04" db="EMBL/GenBank/DDBJ databases">
        <authorList>
            <person name="Gilroy R."/>
        </authorList>
    </citation>
    <scope>NUCLEOTIDE SEQUENCE</scope>
    <source>
        <strain evidence="12">ChiHjej12B11-1927</strain>
    </source>
</reference>
<keyword evidence="3" id="KW-0902">Two-component regulatory system</keyword>
<dbReference type="InterPro" id="IPR001789">
    <property type="entry name" value="Sig_transdc_resp-reg_receiver"/>
</dbReference>
<evidence type="ECO:0000256" key="2">
    <source>
        <dbReference type="ARBA" id="ARBA00022553"/>
    </source>
</evidence>
<dbReference type="SUPFAM" id="SSF52172">
    <property type="entry name" value="CheY-like"/>
    <property type="match status" value="1"/>
</dbReference>
<evidence type="ECO:0000256" key="6">
    <source>
        <dbReference type="ARBA" id="ARBA00023163"/>
    </source>
</evidence>
<feature type="DNA-binding region" description="OmpR/PhoB-type" evidence="9">
    <location>
        <begin position="124"/>
        <end position="222"/>
    </location>
</feature>
<dbReference type="Gene3D" id="1.10.10.10">
    <property type="entry name" value="Winged helix-like DNA-binding domain superfamily/Winged helix DNA-binding domain"/>
    <property type="match status" value="1"/>
</dbReference>
<dbReference type="SMART" id="SM00448">
    <property type="entry name" value="REC"/>
    <property type="match status" value="1"/>
</dbReference>
<dbReference type="GO" id="GO:0000156">
    <property type="term" value="F:phosphorelay response regulator activity"/>
    <property type="evidence" value="ECO:0007669"/>
    <property type="project" value="TreeGrafter"/>
</dbReference>
<feature type="domain" description="Response regulatory" evidence="10">
    <location>
        <begin position="2"/>
        <end position="116"/>
    </location>
</feature>
<keyword evidence="6" id="KW-0804">Transcription</keyword>
<dbReference type="InterPro" id="IPR001867">
    <property type="entry name" value="OmpR/PhoB-type_DNA-bd"/>
</dbReference>
<keyword evidence="2 8" id="KW-0597">Phosphoprotein</keyword>
<evidence type="ECO:0000256" key="4">
    <source>
        <dbReference type="ARBA" id="ARBA00023015"/>
    </source>
</evidence>
<keyword evidence="4" id="KW-0805">Transcription regulation</keyword>
<dbReference type="Pfam" id="PF00072">
    <property type="entry name" value="Response_reg"/>
    <property type="match status" value="1"/>
</dbReference>
<name>A0A9D1VN70_9FIRM</name>
<organism evidence="12 13">
    <name type="scientific">Candidatus Blautia pullistercoris</name>
    <dbReference type="NCBI Taxonomy" id="2838499"/>
    <lineage>
        <taxon>Bacteria</taxon>
        <taxon>Bacillati</taxon>
        <taxon>Bacillota</taxon>
        <taxon>Clostridia</taxon>
        <taxon>Lachnospirales</taxon>
        <taxon>Lachnospiraceae</taxon>
        <taxon>Blautia</taxon>
    </lineage>
</organism>
<protein>
    <recommendedName>
        <fullName evidence="1">Stage 0 sporulation protein A homolog</fullName>
    </recommendedName>
</protein>
<evidence type="ECO:0000313" key="12">
    <source>
        <dbReference type="EMBL" id="HIX38522.1"/>
    </source>
</evidence>
<evidence type="ECO:0000256" key="8">
    <source>
        <dbReference type="PROSITE-ProRule" id="PRU00169"/>
    </source>
</evidence>
<keyword evidence="5 9" id="KW-0238">DNA-binding</keyword>
<comment type="caution">
    <text evidence="12">The sequence shown here is derived from an EMBL/GenBank/DDBJ whole genome shotgun (WGS) entry which is preliminary data.</text>
</comment>
<dbReference type="Gene3D" id="3.40.50.2300">
    <property type="match status" value="1"/>
</dbReference>
<dbReference type="PROSITE" id="PS50110">
    <property type="entry name" value="RESPONSE_REGULATORY"/>
    <property type="match status" value="1"/>
</dbReference>
<proteinExistence type="predicted"/>
<dbReference type="EMBL" id="DXFG01000261">
    <property type="protein sequence ID" value="HIX38522.1"/>
    <property type="molecule type" value="Genomic_DNA"/>
</dbReference>
<sequence length="229" mass="26051">MKLLIAEDEEDLNRIIAMKLRGEGYEVDCCFDGEEALEHLLYAEYDAAVLDIAMPVMDGLETVKRLRSQGKTTPVIFLTARDTVLDRIEGLDAGASDYVVKPFSFDELLARIRAVMRTARGSASEVYELDDLSLNTRSHIVARAGKQIDLTGKEYRLLEYLLINKNQILSRERILNHVWGYDFEGSGNVVDVYMNYVRKKIEADGQRKLIHTVRGIGYVMRVEENGEKI</sequence>
<evidence type="ECO:0000313" key="13">
    <source>
        <dbReference type="Proteomes" id="UP000824230"/>
    </source>
</evidence>
<dbReference type="FunFam" id="3.40.50.2300:FF:000002">
    <property type="entry name" value="DNA-binding response regulator PhoP"/>
    <property type="match status" value="1"/>
</dbReference>
<dbReference type="GO" id="GO:0005829">
    <property type="term" value="C:cytosol"/>
    <property type="evidence" value="ECO:0007669"/>
    <property type="project" value="TreeGrafter"/>
</dbReference>
<dbReference type="PROSITE" id="PS51755">
    <property type="entry name" value="OMPR_PHOB"/>
    <property type="match status" value="1"/>
</dbReference>
<dbReference type="Pfam" id="PF00486">
    <property type="entry name" value="Trans_reg_C"/>
    <property type="match status" value="1"/>
</dbReference>
<feature type="modified residue" description="4-aspartylphosphate" evidence="8">
    <location>
        <position position="51"/>
    </location>
</feature>
<dbReference type="CDD" id="cd00383">
    <property type="entry name" value="trans_reg_C"/>
    <property type="match status" value="1"/>
</dbReference>
<feature type="domain" description="OmpR/PhoB-type" evidence="11">
    <location>
        <begin position="124"/>
        <end position="222"/>
    </location>
</feature>
<dbReference type="PANTHER" id="PTHR48111">
    <property type="entry name" value="REGULATOR OF RPOS"/>
    <property type="match status" value="1"/>
</dbReference>
<dbReference type="AlphaFoldDB" id="A0A9D1VN70"/>
<gene>
    <name evidence="12" type="ORF">H9738_11750</name>
</gene>
<dbReference type="InterPro" id="IPR039420">
    <property type="entry name" value="WalR-like"/>
</dbReference>
<dbReference type="GO" id="GO:0032993">
    <property type="term" value="C:protein-DNA complex"/>
    <property type="evidence" value="ECO:0007669"/>
    <property type="project" value="TreeGrafter"/>
</dbReference>
<dbReference type="Gene3D" id="6.10.250.690">
    <property type="match status" value="1"/>
</dbReference>
<evidence type="ECO:0000256" key="3">
    <source>
        <dbReference type="ARBA" id="ARBA00023012"/>
    </source>
</evidence>
<dbReference type="InterPro" id="IPR036388">
    <property type="entry name" value="WH-like_DNA-bd_sf"/>
</dbReference>
<dbReference type="InterPro" id="IPR011006">
    <property type="entry name" value="CheY-like_superfamily"/>
</dbReference>
<dbReference type="SMART" id="SM00862">
    <property type="entry name" value="Trans_reg_C"/>
    <property type="match status" value="1"/>
</dbReference>
<evidence type="ECO:0000256" key="5">
    <source>
        <dbReference type="ARBA" id="ARBA00023125"/>
    </source>
</evidence>
<evidence type="ECO:0000256" key="1">
    <source>
        <dbReference type="ARBA" id="ARBA00018672"/>
    </source>
</evidence>